<dbReference type="AlphaFoldDB" id="A0A174D7H9"/>
<dbReference type="Proteomes" id="UP000095762">
    <property type="component" value="Unassembled WGS sequence"/>
</dbReference>
<name>A0A174D7H9_9FIRM</name>
<evidence type="ECO:0000313" key="1">
    <source>
        <dbReference type="EMBL" id="CUO21187.1"/>
    </source>
</evidence>
<protein>
    <submittedName>
        <fullName evidence="1">Uncharacterized protein</fullName>
    </submittedName>
</protein>
<dbReference type="RefSeq" id="WP_008705589.1">
    <property type="nucleotide sequence ID" value="NZ_CYZA01000013.1"/>
</dbReference>
<evidence type="ECO:0000313" key="3">
    <source>
        <dbReference type="Proteomes" id="UP000095447"/>
    </source>
</evidence>
<evidence type="ECO:0000313" key="2">
    <source>
        <dbReference type="EMBL" id="CUQ05409.1"/>
    </source>
</evidence>
<evidence type="ECO:0000313" key="4">
    <source>
        <dbReference type="Proteomes" id="UP000095762"/>
    </source>
</evidence>
<organism evidence="1 3">
    <name type="scientific">Blautia obeum</name>
    <dbReference type="NCBI Taxonomy" id="40520"/>
    <lineage>
        <taxon>Bacteria</taxon>
        <taxon>Bacillati</taxon>
        <taxon>Bacillota</taxon>
        <taxon>Clostridia</taxon>
        <taxon>Lachnospirales</taxon>
        <taxon>Lachnospiraceae</taxon>
        <taxon>Blautia</taxon>
    </lineage>
</organism>
<dbReference type="Proteomes" id="UP000095447">
    <property type="component" value="Unassembled WGS sequence"/>
</dbReference>
<accession>A0A174D7H9</accession>
<dbReference type="GeneID" id="75077991"/>
<dbReference type="EMBL" id="CZBP01000012">
    <property type="protein sequence ID" value="CUQ05409.1"/>
    <property type="molecule type" value="Genomic_DNA"/>
</dbReference>
<sequence length="127" mass="15093">MKITEELLNEMKIKDENFSDGLIKPDGDYVRIPRGHLHGMMELLPWTENEIWKMIPDDDSPLFWLIEKTGCVLTDYNNSIGMKMTPAQQTVFDMMRKHGVLTDDYYDLTKQREKVREAREQKENRKQ</sequence>
<reference evidence="3 4" key="1">
    <citation type="submission" date="2015-09" db="EMBL/GenBank/DDBJ databases">
        <authorList>
            <consortium name="Pathogen Informatics"/>
        </authorList>
    </citation>
    <scope>NUCLEOTIDE SEQUENCE [LARGE SCALE GENOMIC DNA]</scope>
    <source>
        <strain evidence="1 3">2789STDY5608838</strain>
        <strain evidence="2 4">2789STDY5834957</strain>
    </source>
</reference>
<dbReference type="EMBL" id="CYZA01000013">
    <property type="protein sequence ID" value="CUO21187.1"/>
    <property type="molecule type" value="Genomic_DNA"/>
</dbReference>
<proteinExistence type="predicted"/>
<gene>
    <name evidence="1" type="ORF">ERS852395_02356</name>
    <name evidence="2" type="ORF">ERS852569_01742</name>
</gene>